<dbReference type="Proteomes" id="UP001281410">
    <property type="component" value="Unassembled WGS sequence"/>
</dbReference>
<dbReference type="InterPro" id="IPR001878">
    <property type="entry name" value="Znf_CCHC"/>
</dbReference>
<evidence type="ECO:0000313" key="2">
    <source>
        <dbReference type="EMBL" id="KAK3211895.1"/>
    </source>
</evidence>
<accession>A0AAE0E655</accession>
<dbReference type="PANTHER" id="PTHR31973">
    <property type="entry name" value="POLYPROTEIN, PUTATIVE-RELATED"/>
    <property type="match status" value="1"/>
</dbReference>
<sequence>MLEQTNPGIVTDFELDDNGRFKFCFFSYGACIHGFRSQIRPSIAIDDTHLKGSFRSILFVITCSDGNEQVYPFAFGIGHKENRESWTWFLRRVRKCIDCPTDCMFIYDQHKGIKKAMRIVYPDAPHGLFVFHLSMNLKNTFKMEDVIGIFKRVYQIYREFEFNEEMSELMRVHLNAYNNLMTIGLARWSHAYSPFPIIVLLEYILDMMHKWFHDRQTFVDSLHTQLTPWETKYLMERNEESILYTDLYVLRIRNHLLPCAHALATLRACKRLFIDFYSHYYKKSSLVEAYAGVIQPVGHMGDWEIHDEISLLVVHPPEWMSQAGRPCKIRKPSKGEFRSRKAKTCSICKQAGHIRQNCPNPLGLLTVDNIVEHEPGPSSGLSQR</sequence>
<dbReference type="GO" id="GO:0008270">
    <property type="term" value="F:zinc ion binding"/>
    <property type="evidence" value="ECO:0007669"/>
    <property type="project" value="InterPro"/>
</dbReference>
<dbReference type="GO" id="GO:0003676">
    <property type="term" value="F:nucleic acid binding"/>
    <property type="evidence" value="ECO:0007669"/>
    <property type="project" value="InterPro"/>
</dbReference>
<dbReference type="EMBL" id="JANJYJ010000005">
    <property type="protein sequence ID" value="KAK3211895.1"/>
    <property type="molecule type" value="Genomic_DNA"/>
</dbReference>
<dbReference type="AlphaFoldDB" id="A0AAE0E655"/>
<dbReference type="PANTHER" id="PTHR31973:SF195">
    <property type="entry name" value="MUDR FAMILY TRANSPOSASE"/>
    <property type="match status" value="1"/>
</dbReference>
<keyword evidence="3" id="KW-1185">Reference proteome</keyword>
<comment type="caution">
    <text evidence="2">The sequence shown here is derived from an EMBL/GenBank/DDBJ whole genome shotgun (WGS) entry which is preliminary data.</text>
</comment>
<organism evidence="2 3">
    <name type="scientific">Dipteronia sinensis</name>
    <dbReference type="NCBI Taxonomy" id="43782"/>
    <lineage>
        <taxon>Eukaryota</taxon>
        <taxon>Viridiplantae</taxon>
        <taxon>Streptophyta</taxon>
        <taxon>Embryophyta</taxon>
        <taxon>Tracheophyta</taxon>
        <taxon>Spermatophyta</taxon>
        <taxon>Magnoliopsida</taxon>
        <taxon>eudicotyledons</taxon>
        <taxon>Gunneridae</taxon>
        <taxon>Pentapetalae</taxon>
        <taxon>rosids</taxon>
        <taxon>malvids</taxon>
        <taxon>Sapindales</taxon>
        <taxon>Sapindaceae</taxon>
        <taxon>Hippocastanoideae</taxon>
        <taxon>Acereae</taxon>
        <taxon>Dipteronia</taxon>
    </lineage>
</organism>
<feature type="domain" description="CCHC-type" evidence="1">
    <location>
        <begin position="344"/>
        <end position="360"/>
    </location>
</feature>
<reference evidence="2" key="1">
    <citation type="journal article" date="2023" name="Plant J.">
        <title>Genome sequences and population genomics provide insights into the demographic history, inbreeding, and mutation load of two 'living fossil' tree species of Dipteronia.</title>
        <authorList>
            <person name="Feng Y."/>
            <person name="Comes H.P."/>
            <person name="Chen J."/>
            <person name="Zhu S."/>
            <person name="Lu R."/>
            <person name="Zhang X."/>
            <person name="Li P."/>
            <person name="Qiu J."/>
            <person name="Olsen K.M."/>
            <person name="Qiu Y."/>
        </authorList>
    </citation>
    <scope>NUCLEOTIDE SEQUENCE</scope>
    <source>
        <strain evidence="2">NBL</strain>
    </source>
</reference>
<dbReference type="SMART" id="SM00343">
    <property type="entry name" value="ZnF_C2HC"/>
    <property type="match status" value="1"/>
</dbReference>
<dbReference type="InterPro" id="IPR036875">
    <property type="entry name" value="Znf_CCHC_sf"/>
</dbReference>
<gene>
    <name evidence="2" type="ORF">Dsin_016601</name>
</gene>
<evidence type="ECO:0000313" key="3">
    <source>
        <dbReference type="Proteomes" id="UP001281410"/>
    </source>
</evidence>
<dbReference type="SUPFAM" id="SSF57756">
    <property type="entry name" value="Retrovirus zinc finger-like domains"/>
    <property type="match status" value="1"/>
</dbReference>
<dbReference type="Pfam" id="PF10551">
    <property type="entry name" value="MULE"/>
    <property type="match status" value="1"/>
</dbReference>
<dbReference type="InterPro" id="IPR018289">
    <property type="entry name" value="MULE_transposase_dom"/>
</dbReference>
<protein>
    <recommendedName>
        <fullName evidence="1">CCHC-type domain-containing protein</fullName>
    </recommendedName>
</protein>
<name>A0AAE0E655_9ROSI</name>
<proteinExistence type="predicted"/>
<evidence type="ECO:0000259" key="1">
    <source>
        <dbReference type="SMART" id="SM00343"/>
    </source>
</evidence>